<dbReference type="PROSITE" id="PS50893">
    <property type="entry name" value="ABC_TRANSPORTER_2"/>
    <property type="match status" value="2"/>
</dbReference>
<evidence type="ECO:0000256" key="3">
    <source>
        <dbReference type="ARBA" id="ARBA00022448"/>
    </source>
</evidence>
<accession>A0A5C4TJA6</accession>
<dbReference type="GO" id="GO:0005524">
    <property type="term" value="F:ATP binding"/>
    <property type="evidence" value="ECO:0007669"/>
    <property type="project" value="UniProtKB-KW"/>
</dbReference>
<keyword evidence="3" id="KW-0813">Transport</keyword>
<organism evidence="10 11">
    <name type="scientific">Fructilactobacillus sanfranciscensis</name>
    <name type="common">Lactobacillus sanfranciscensis</name>
    <dbReference type="NCBI Taxonomy" id="1625"/>
    <lineage>
        <taxon>Bacteria</taxon>
        <taxon>Bacillati</taxon>
        <taxon>Bacillota</taxon>
        <taxon>Bacilli</taxon>
        <taxon>Lactobacillales</taxon>
        <taxon>Lactobacillaceae</taxon>
        <taxon>Fructilactobacillus</taxon>
    </lineage>
</organism>
<dbReference type="SMART" id="SM00382">
    <property type="entry name" value="AAA"/>
    <property type="match status" value="2"/>
</dbReference>
<evidence type="ECO:0000256" key="7">
    <source>
        <dbReference type="ARBA" id="ARBA00022967"/>
    </source>
</evidence>
<protein>
    <submittedName>
        <fullName evidence="10">ATPase</fullName>
    </submittedName>
</protein>
<dbReference type="PANTHER" id="PTHR43553">
    <property type="entry name" value="HEAVY METAL TRANSPORTER"/>
    <property type="match status" value="1"/>
</dbReference>
<keyword evidence="4" id="KW-1003">Cell membrane</keyword>
<comment type="caution">
    <text evidence="10">The sequence shown here is derived from an EMBL/GenBank/DDBJ whole genome shotgun (WGS) entry which is preliminary data.</text>
</comment>
<sequence length="473" mass="53543">MAFSLEEAMMNNIEVQNFNFKYQKNEKPIFENVDVTFPGGEISLLTGPSGCGKSTLMTIIAGLDDDVTYGGEIKINGTNIKKISPLERTKLISMMFQDPNQQFVMQKVSEELVFALENIQTPPAEIEARVQAALAFCEIQPLAQRKIVTLSGGEKQKVILATMVALDSDILLLDEPFASIDLPAKQAILAKLVKLQQEKHKTIIISDHDLTGYAGLVKHLFRVEGTSIKELSAPETYQILNNDYQPDVHFKMPTENSDIQVNDFSFKSQHHTLLHCPDFKFYQGCTLLTGASGIGKSTLFRSLTKLKKYSGQVFLNEKNIKKIKDQLFYSQIALIFQNANDQFLNVTVAEELQLAKETALSDFWTGEKIEATLSTLQLDDKMEQVVYTLSGGQKKKLQILLMLIRDPQIMLLDEPFAGLDRKSVEIVENILQTEFIKRHHSLVVISHQIFQFNQFFDYHIEFADQSLTYKEVL</sequence>
<dbReference type="InterPro" id="IPR017871">
    <property type="entry name" value="ABC_transporter-like_CS"/>
</dbReference>
<dbReference type="InterPro" id="IPR050095">
    <property type="entry name" value="ECF_ABC_transporter_ATP-bd"/>
</dbReference>
<gene>
    <name evidence="10" type="ORF">DID87_06525</name>
</gene>
<evidence type="ECO:0000256" key="1">
    <source>
        <dbReference type="ARBA" id="ARBA00004202"/>
    </source>
</evidence>
<dbReference type="AlphaFoldDB" id="A0A5C4TJA6"/>
<comment type="subcellular location">
    <subcellularLocation>
        <location evidence="1">Cell membrane</location>
        <topology evidence="1">Peripheral membrane protein</topology>
    </subcellularLocation>
</comment>
<evidence type="ECO:0000259" key="9">
    <source>
        <dbReference type="PROSITE" id="PS50893"/>
    </source>
</evidence>
<evidence type="ECO:0000256" key="2">
    <source>
        <dbReference type="ARBA" id="ARBA00005417"/>
    </source>
</evidence>
<evidence type="ECO:0000256" key="6">
    <source>
        <dbReference type="ARBA" id="ARBA00022840"/>
    </source>
</evidence>
<evidence type="ECO:0000313" key="11">
    <source>
        <dbReference type="Proteomes" id="UP000313312"/>
    </source>
</evidence>
<dbReference type="Proteomes" id="UP000313312">
    <property type="component" value="Unassembled WGS sequence"/>
</dbReference>
<dbReference type="InterPro" id="IPR003593">
    <property type="entry name" value="AAA+_ATPase"/>
</dbReference>
<evidence type="ECO:0000256" key="8">
    <source>
        <dbReference type="ARBA" id="ARBA00023136"/>
    </source>
</evidence>
<evidence type="ECO:0000313" key="10">
    <source>
        <dbReference type="EMBL" id="TNK89873.1"/>
    </source>
</evidence>
<dbReference type="EMBL" id="QFCR01000030">
    <property type="protein sequence ID" value="TNK89873.1"/>
    <property type="molecule type" value="Genomic_DNA"/>
</dbReference>
<feature type="domain" description="ABC transporter" evidence="9">
    <location>
        <begin position="259"/>
        <end position="472"/>
    </location>
</feature>
<feature type="domain" description="ABC transporter" evidence="9">
    <location>
        <begin position="13"/>
        <end position="250"/>
    </location>
</feature>
<name>A0A5C4TJA6_FRUSA</name>
<comment type="similarity">
    <text evidence="2">Belongs to the ABC transporter superfamily.</text>
</comment>
<dbReference type="InterPro" id="IPR027417">
    <property type="entry name" value="P-loop_NTPase"/>
</dbReference>
<dbReference type="GO" id="GO:0043190">
    <property type="term" value="C:ATP-binding cassette (ABC) transporter complex"/>
    <property type="evidence" value="ECO:0007669"/>
    <property type="project" value="TreeGrafter"/>
</dbReference>
<keyword evidence="8" id="KW-0472">Membrane</keyword>
<keyword evidence="5" id="KW-0547">Nucleotide-binding</keyword>
<keyword evidence="6" id="KW-0067">ATP-binding</keyword>
<dbReference type="Pfam" id="PF00005">
    <property type="entry name" value="ABC_tran"/>
    <property type="match status" value="2"/>
</dbReference>
<proteinExistence type="inferred from homology"/>
<dbReference type="PROSITE" id="PS00211">
    <property type="entry name" value="ABC_TRANSPORTER_1"/>
    <property type="match status" value="2"/>
</dbReference>
<keyword evidence="7" id="KW-1278">Translocase</keyword>
<dbReference type="PANTHER" id="PTHR43553:SF27">
    <property type="entry name" value="ENERGY-COUPLING FACTOR TRANSPORTER ATP-BINDING PROTEIN ECFA2"/>
    <property type="match status" value="1"/>
</dbReference>
<dbReference type="GO" id="GO:0042626">
    <property type="term" value="F:ATPase-coupled transmembrane transporter activity"/>
    <property type="evidence" value="ECO:0007669"/>
    <property type="project" value="TreeGrafter"/>
</dbReference>
<dbReference type="GO" id="GO:0016887">
    <property type="term" value="F:ATP hydrolysis activity"/>
    <property type="evidence" value="ECO:0007669"/>
    <property type="project" value="InterPro"/>
</dbReference>
<evidence type="ECO:0000256" key="5">
    <source>
        <dbReference type="ARBA" id="ARBA00022741"/>
    </source>
</evidence>
<reference evidence="10 11" key="1">
    <citation type="submission" date="2018-05" db="EMBL/GenBank/DDBJ databases">
        <title>Lactobacillus sanfranciscensis Ah4 draft denome sequence.</title>
        <authorList>
            <person name="Zhang G."/>
        </authorList>
    </citation>
    <scope>NUCLEOTIDE SEQUENCE [LARGE SCALE GENOMIC DNA]</scope>
    <source>
        <strain evidence="10 11">Ah4</strain>
    </source>
</reference>
<evidence type="ECO:0000256" key="4">
    <source>
        <dbReference type="ARBA" id="ARBA00022475"/>
    </source>
</evidence>
<dbReference type="Gene3D" id="3.40.50.300">
    <property type="entry name" value="P-loop containing nucleotide triphosphate hydrolases"/>
    <property type="match status" value="2"/>
</dbReference>
<dbReference type="SUPFAM" id="SSF52540">
    <property type="entry name" value="P-loop containing nucleoside triphosphate hydrolases"/>
    <property type="match status" value="2"/>
</dbReference>
<dbReference type="InterPro" id="IPR003439">
    <property type="entry name" value="ABC_transporter-like_ATP-bd"/>
</dbReference>
<dbReference type="CDD" id="cd03225">
    <property type="entry name" value="ABC_cobalt_CbiO_domain1"/>
    <property type="match status" value="2"/>
</dbReference>
<dbReference type="InterPro" id="IPR015856">
    <property type="entry name" value="ABC_transpr_CbiO/EcfA_su"/>
</dbReference>